<accession>A0A9X2CC28</accession>
<evidence type="ECO:0008006" key="4">
    <source>
        <dbReference type="Google" id="ProtNLM"/>
    </source>
</evidence>
<dbReference type="AlphaFoldDB" id="A0A9X2CC28"/>
<organism evidence="2 3">
    <name type="scientific">Shewanella pneumatophori</name>
    <dbReference type="NCBI Taxonomy" id="314092"/>
    <lineage>
        <taxon>Bacteria</taxon>
        <taxon>Pseudomonadati</taxon>
        <taxon>Pseudomonadota</taxon>
        <taxon>Gammaproteobacteria</taxon>
        <taxon>Alteromonadales</taxon>
        <taxon>Shewanellaceae</taxon>
        <taxon>Shewanella</taxon>
    </lineage>
</organism>
<protein>
    <recommendedName>
        <fullName evidence="4">PepSY domain-containing protein</fullName>
    </recommendedName>
</protein>
<evidence type="ECO:0000313" key="3">
    <source>
        <dbReference type="Proteomes" id="UP001139293"/>
    </source>
</evidence>
<dbReference type="Proteomes" id="UP001139293">
    <property type="component" value="Unassembled WGS sequence"/>
</dbReference>
<keyword evidence="1" id="KW-0732">Signal</keyword>
<gene>
    <name evidence="2" type="ORF">L2740_03215</name>
</gene>
<dbReference type="EMBL" id="JAKILB010000002">
    <property type="protein sequence ID" value="MCL1137553.1"/>
    <property type="molecule type" value="Genomic_DNA"/>
</dbReference>
<keyword evidence="3" id="KW-1185">Reference proteome</keyword>
<proteinExistence type="predicted"/>
<sequence>MKIAFYLCLLTAMLHLPTAFANQKIEIQHYEAQSLVSSGKILSLDVTLTSIQAMCHGKLIDAHLYQDQGDWRYEIQIRTNSGLLVELLLDASTGQLAQPTRLPASCNPETL</sequence>
<name>A0A9X2CC28_9GAMM</name>
<dbReference type="RefSeq" id="WP_248948648.1">
    <property type="nucleotide sequence ID" value="NZ_JAKILB010000002.1"/>
</dbReference>
<reference evidence="2" key="1">
    <citation type="submission" date="2022-01" db="EMBL/GenBank/DDBJ databases">
        <title>Whole genome-based taxonomy of the Shewanellaceae.</title>
        <authorList>
            <person name="Martin-Rodriguez A.J."/>
        </authorList>
    </citation>
    <scope>NUCLEOTIDE SEQUENCE</scope>
    <source>
        <strain evidence="2">KCTC 23973</strain>
    </source>
</reference>
<evidence type="ECO:0000313" key="2">
    <source>
        <dbReference type="EMBL" id="MCL1137553.1"/>
    </source>
</evidence>
<evidence type="ECO:0000256" key="1">
    <source>
        <dbReference type="SAM" id="SignalP"/>
    </source>
</evidence>
<comment type="caution">
    <text evidence="2">The sequence shown here is derived from an EMBL/GenBank/DDBJ whole genome shotgun (WGS) entry which is preliminary data.</text>
</comment>
<feature type="signal peptide" evidence="1">
    <location>
        <begin position="1"/>
        <end position="21"/>
    </location>
</feature>
<feature type="chain" id="PRO_5040903722" description="PepSY domain-containing protein" evidence="1">
    <location>
        <begin position="22"/>
        <end position="111"/>
    </location>
</feature>